<dbReference type="PANTHER" id="PTHR15887">
    <property type="entry name" value="TRANSMEMBRANE PROTEIN 69"/>
    <property type="match status" value="1"/>
</dbReference>
<feature type="transmembrane region" description="Helical" evidence="1">
    <location>
        <begin position="138"/>
        <end position="157"/>
    </location>
</feature>
<dbReference type="Pfam" id="PF11911">
    <property type="entry name" value="DUF3429"/>
    <property type="match status" value="1"/>
</dbReference>
<dbReference type="InterPro" id="IPR021836">
    <property type="entry name" value="DUF3429"/>
</dbReference>
<keyword evidence="1" id="KW-0472">Membrane</keyword>
<comment type="caution">
    <text evidence="2">The sequence shown here is derived from an EMBL/GenBank/DDBJ whole genome shotgun (WGS) entry which is preliminary data.</text>
</comment>
<organism evidence="2 3">
    <name type="scientific">Sphingomonas aurea</name>
    <dbReference type="NCBI Taxonomy" id="3063994"/>
    <lineage>
        <taxon>Bacteria</taxon>
        <taxon>Pseudomonadati</taxon>
        <taxon>Pseudomonadota</taxon>
        <taxon>Alphaproteobacteria</taxon>
        <taxon>Sphingomonadales</taxon>
        <taxon>Sphingomonadaceae</taxon>
        <taxon>Sphingomonas</taxon>
    </lineage>
</organism>
<sequence length="163" mass="16858">MARVGGVAKALGFAGLLPQIAAVLLMVLGSRSAGDMGGILALAGYWLAMIYGALILSFLGGIWWGFAMRRTEGQGRLVTVAVVPSLVAFAMLIAASWTLPHLPQAWPAMVLGSAILLTLVVDRHLVSTSEVPAGWMALRVPLSSGLGGLTIVAGILIRLNVSG</sequence>
<dbReference type="Proteomes" id="UP001230685">
    <property type="component" value="Unassembled WGS sequence"/>
</dbReference>
<protein>
    <submittedName>
        <fullName evidence="2">DUF3429 domain-containing protein</fullName>
    </submittedName>
</protein>
<dbReference type="EMBL" id="JAUUDS010000003">
    <property type="protein sequence ID" value="MDP1027210.1"/>
    <property type="molecule type" value="Genomic_DNA"/>
</dbReference>
<keyword evidence="1" id="KW-0812">Transmembrane</keyword>
<dbReference type="PANTHER" id="PTHR15887:SF1">
    <property type="entry name" value="TRANSMEMBRANE PROTEIN 69"/>
    <property type="match status" value="1"/>
</dbReference>
<keyword evidence="1" id="KW-1133">Transmembrane helix</keyword>
<proteinExistence type="predicted"/>
<feature type="transmembrane region" description="Helical" evidence="1">
    <location>
        <begin position="43"/>
        <end position="66"/>
    </location>
</feature>
<accession>A0ABT9EJR6</accession>
<evidence type="ECO:0000313" key="3">
    <source>
        <dbReference type="Proteomes" id="UP001230685"/>
    </source>
</evidence>
<keyword evidence="3" id="KW-1185">Reference proteome</keyword>
<evidence type="ECO:0000313" key="2">
    <source>
        <dbReference type="EMBL" id="MDP1027210.1"/>
    </source>
</evidence>
<gene>
    <name evidence="2" type="ORF">Q5H91_08300</name>
</gene>
<feature type="transmembrane region" description="Helical" evidence="1">
    <location>
        <begin position="105"/>
        <end position="126"/>
    </location>
</feature>
<evidence type="ECO:0000256" key="1">
    <source>
        <dbReference type="SAM" id="Phobius"/>
    </source>
</evidence>
<reference evidence="2 3" key="1">
    <citation type="submission" date="2023-07" db="EMBL/GenBank/DDBJ databases">
        <authorList>
            <person name="Kim M.K."/>
        </authorList>
    </citation>
    <scope>NUCLEOTIDE SEQUENCE [LARGE SCALE GENOMIC DNA]</scope>
    <source>
        <strain evidence="2 3">KR1UV-12</strain>
    </source>
</reference>
<dbReference type="RefSeq" id="WP_305172924.1">
    <property type="nucleotide sequence ID" value="NZ_JAUUDS010000003.1"/>
</dbReference>
<name>A0ABT9EJR6_9SPHN</name>
<feature type="transmembrane region" description="Helical" evidence="1">
    <location>
        <begin position="78"/>
        <end position="99"/>
    </location>
</feature>